<accession>A0ABW4EUN3</accession>
<dbReference type="RefSeq" id="WP_344718707.1">
    <property type="nucleotide sequence ID" value="NZ_BAAAUS010000001.1"/>
</dbReference>
<feature type="domain" description="HTH araC/xylS-type" evidence="4">
    <location>
        <begin position="213"/>
        <end position="314"/>
    </location>
</feature>
<dbReference type="InterPro" id="IPR009057">
    <property type="entry name" value="Homeodomain-like_sf"/>
</dbReference>
<dbReference type="EMBL" id="JBHUCO010000015">
    <property type="protein sequence ID" value="MFD1519171.1"/>
    <property type="molecule type" value="Genomic_DNA"/>
</dbReference>
<comment type="caution">
    <text evidence="5">The sequence shown here is derived from an EMBL/GenBank/DDBJ whole genome shotgun (WGS) entry which is preliminary data.</text>
</comment>
<dbReference type="SUPFAM" id="SSF46689">
    <property type="entry name" value="Homeodomain-like"/>
    <property type="match status" value="1"/>
</dbReference>
<dbReference type="PROSITE" id="PS01124">
    <property type="entry name" value="HTH_ARAC_FAMILY_2"/>
    <property type="match status" value="1"/>
</dbReference>
<keyword evidence="2" id="KW-0238">DNA-binding</keyword>
<evidence type="ECO:0000313" key="6">
    <source>
        <dbReference type="Proteomes" id="UP001597114"/>
    </source>
</evidence>
<keyword evidence="3" id="KW-0804">Transcription</keyword>
<reference evidence="6" key="1">
    <citation type="journal article" date="2019" name="Int. J. Syst. Evol. Microbiol.">
        <title>The Global Catalogue of Microorganisms (GCM) 10K type strain sequencing project: providing services to taxonomists for standard genome sequencing and annotation.</title>
        <authorList>
            <consortium name="The Broad Institute Genomics Platform"/>
            <consortium name="The Broad Institute Genome Sequencing Center for Infectious Disease"/>
            <person name="Wu L."/>
            <person name="Ma J."/>
        </authorList>
    </citation>
    <scope>NUCLEOTIDE SEQUENCE [LARGE SCALE GENOMIC DNA]</scope>
    <source>
        <strain evidence="6">CCM 7043</strain>
    </source>
</reference>
<organism evidence="5 6">
    <name type="scientific">Pseudonocardia yunnanensis</name>
    <dbReference type="NCBI Taxonomy" id="58107"/>
    <lineage>
        <taxon>Bacteria</taxon>
        <taxon>Bacillati</taxon>
        <taxon>Actinomycetota</taxon>
        <taxon>Actinomycetes</taxon>
        <taxon>Pseudonocardiales</taxon>
        <taxon>Pseudonocardiaceae</taxon>
        <taxon>Pseudonocardia</taxon>
    </lineage>
</organism>
<dbReference type="PANTHER" id="PTHR46796">
    <property type="entry name" value="HTH-TYPE TRANSCRIPTIONAL ACTIVATOR RHAS-RELATED"/>
    <property type="match status" value="1"/>
</dbReference>
<sequence>MDVAFSTTSTAAADVLRRLHEALDTKFVGLDVAPRTCGSSPTGLHARFSSHELDDLSIARFTSTPVSAYRTPRHIDRAPRDEYIVALHISGAARFAQDGRRTVLRPGDIAVLDSDRPYAFELGGPGPFEHVAIRVPRGRLTAGRPLPVGIAGARLAATSDAGRLLSPYFRTLTAPDWKATVLTSRFLDSGLSLLAAVLEESASGTAPRLSELCRLQREARRRLADPDLSPATVAAAGHMSVRQLHRLFAEDGTTFGTWLRNERLRHCYVDLTDPALLHLPVADIAQRWGYRSPAHFSRAFSDRYGTTPRDVRRRAGIRRSPGFDLLRNVPNQGI</sequence>
<evidence type="ECO:0000256" key="3">
    <source>
        <dbReference type="ARBA" id="ARBA00023163"/>
    </source>
</evidence>
<dbReference type="InterPro" id="IPR037923">
    <property type="entry name" value="HTH-like"/>
</dbReference>
<evidence type="ECO:0000256" key="1">
    <source>
        <dbReference type="ARBA" id="ARBA00023015"/>
    </source>
</evidence>
<dbReference type="Gene3D" id="1.10.10.60">
    <property type="entry name" value="Homeodomain-like"/>
    <property type="match status" value="1"/>
</dbReference>
<dbReference type="SMART" id="SM00342">
    <property type="entry name" value="HTH_ARAC"/>
    <property type="match status" value="1"/>
</dbReference>
<gene>
    <name evidence="5" type="ORF">ACFSJD_16875</name>
</gene>
<dbReference type="Pfam" id="PF14525">
    <property type="entry name" value="AraC_binding_2"/>
    <property type="match status" value="1"/>
</dbReference>
<evidence type="ECO:0000313" key="5">
    <source>
        <dbReference type="EMBL" id="MFD1519171.1"/>
    </source>
</evidence>
<dbReference type="InterPro" id="IPR050204">
    <property type="entry name" value="AraC_XylS_family_regulators"/>
</dbReference>
<protein>
    <submittedName>
        <fullName evidence="5">Helix-turn-helix domain-containing protein</fullName>
    </submittedName>
</protein>
<proteinExistence type="predicted"/>
<dbReference type="InterPro" id="IPR035418">
    <property type="entry name" value="AraC-bd_2"/>
</dbReference>
<name>A0ABW4EUN3_9PSEU</name>
<dbReference type="SUPFAM" id="SSF51215">
    <property type="entry name" value="Regulatory protein AraC"/>
    <property type="match status" value="1"/>
</dbReference>
<dbReference type="PANTHER" id="PTHR46796:SF6">
    <property type="entry name" value="ARAC SUBFAMILY"/>
    <property type="match status" value="1"/>
</dbReference>
<dbReference type="PRINTS" id="PR00032">
    <property type="entry name" value="HTHARAC"/>
</dbReference>
<dbReference type="Proteomes" id="UP001597114">
    <property type="component" value="Unassembled WGS sequence"/>
</dbReference>
<keyword evidence="6" id="KW-1185">Reference proteome</keyword>
<dbReference type="InterPro" id="IPR018060">
    <property type="entry name" value="HTH_AraC"/>
</dbReference>
<keyword evidence="1" id="KW-0805">Transcription regulation</keyword>
<evidence type="ECO:0000256" key="2">
    <source>
        <dbReference type="ARBA" id="ARBA00023125"/>
    </source>
</evidence>
<dbReference type="InterPro" id="IPR020449">
    <property type="entry name" value="Tscrpt_reg_AraC-type_HTH"/>
</dbReference>
<evidence type="ECO:0000259" key="4">
    <source>
        <dbReference type="PROSITE" id="PS01124"/>
    </source>
</evidence>
<dbReference type="Pfam" id="PF12833">
    <property type="entry name" value="HTH_18"/>
    <property type="match status" value="1"/>
</dbReference>